<organism evidence="1 2">
    <name type="scientific">Arthrobacter phage Noely</name>
    <dbReference type="NCBI Taxonomy" id="2419964"/>
    <lineage>
        <taxon>Viruses</taxon>
        <taxon>Duplodnaviria</taxon>
        <taxon>Heunggongvirae</taxon>
        <taxon>Uroviricota</taxon>
        <taxon>Caudoviricetes</taxon>
        <taxon>Feeclasvirinae</taxon>
        <taxon>Noelyvirus</taxon>
        <taxon>Noelyvirus noely</taxon>
    </lineage>
</organism>
<evidence type="ECO:0000313" key="1">
    <source>
        <dbReference type="EMBL" id="AYN55963.1"/>
    </source>
</evidence>
<proteinExistence type="predicted"/>
<keyword evidence="2" id="KW-1185">Reference proteome</keyword>
<sequence>MVLDTEEGGRGVDLFRCDSCPQEIEGRTWTWLERMVSNHTRANAGHRMYLVNP</sequence>
<evidence type="ECO:0000313" key="2">
    <source>
        <dbReference type="Proteomes" id="UP000277525"/>
    </source>
</evidence>
<dbReference type="GeneID" id="80090712"/>
<gene>
    <name evidence="1" type="primary">22</name>
    <name evidence="1" type="ORF">PBI_NOELY_22</name>
</gene>
<dbReference type="Proteomes" id="UP000277525">
    <property type="component" value="Segment"/>
</dbReference>
<dbReference type="KEGG" id="vg:80090712"/>
<name>A0A3G2KAE3_9CAUD</name>
<dbReference type="EMBL" id="MH834622">
    <property type="protein sequence ID" value="AYN55963.1"/>
    <property type="molecule type" value="Genomic_DNA"/>
</dbReference>
<accession>A0A3G2KAE3</accession>
<reference evidence="1 2" key="1">
    <citation type="submission" date="2018-09" db="EMBL/GenBank/DDBJ databases">
        <authorList>
            <person name="Zack K."/>
            <person name="Stoner T.H."/>
            <person name="Garlena R.A."/>
            <person name="Russell D.A."/>
            <person name="Pope W.H."/>
            <person name="Jacobs-Sera D."/>
            <person name="Hatfull G.F."/>
        </authorList>
    </citation>
    <scope>NUCLEOTIDE SEQUENCE [LARGE SCALE GENOMIC DNA]</scope>
</reference>
<protein>
    <submittedName>
        <fullName evidence="1">Uncharacterized protein</fullName>
    </submittedName>
</protein>
<dbReference type="RefSeq" id="YP_010761470.1">
    <property type="nucleotide sequence ID" value="NC_073595.1"/>
</dbReference>